<protein>
    <submittedName>
        <fullName evidence="2">Uncharacterized protein</fullName>
    </submittedName>
</protein>
<dbReference type="InterPro" id="IPR031543">
    <property type="entry name" value="DUF5087"/>
</dbReference>
<dbReference type="KEGG" id="vnx:VNE69_03051"/>
<dbReference type="Pfam" id="PF17006">
    <property type="entry name" value="DUF5087"/>
    <property type="match status" value="1"/>
</dbReference>
<dbReference type="RefSeq" id="XP_065328975.1">
    <property type="nucleotide sequence ID" value="XM_065472903.1"/>
</dbReference>
<dbReference type="AlphaFoldDB" id="A0AAX4JA68"/>
<evidence type="ECO:0000313" key="2">
    <source>
        <dbReference type="EMBL" id="WUR02830.1"/>
    </source>
</evidence>
<dbReference type="Proteomes" id="UP001334084">
    <property type="component" value="Chromosome 3"/>
</dbReference>
<keyword evidence="1" id="KW-0175">Coiled coil</keyword>
<evidence type="ECO:0000256" key="1">
    <source>
        <dbReference type="SAM" id="Coils"/>
    </source>
</evidence>
<organism evidence="2 3">
    <name type="scientific">Vairimorpha necatrix</name>
    <dbReference type="NCBI Taxonomy" id="6039"/>
    <lineage>
        <taxon>Eukaryota</taxon>
        <taxon>Fungi</taxon>
        <taxon>Fungi incertae sedis</taxon>
        <taxon>Microsporidia</taxon>
        <taxon>Nosematidae</taxon>
        <taxon>Vairimorpha</taxon>
    </lineage>
</organism>
<sequence>MNDEISRLRKKINELEEILEDKDILINALLKDIKRRKTNENEDLIINKQEDTCKPQDDTFKLQDFKNPSQDSVLNKIQNSNLSQEIIADELIPNKIEKSFIKNEIQKENIKSDLPWSYKFRLKEDLETFFGRKKIVRVFKENSYFDEFIDFCTETYTQKSFEIQKISHSKNVKKYLQENKNKILKYLILNINKLSFSNVCSTLLVLSTEFTDTEKFVIIHDIILYVQDFSKLIFYSFCILNNQITDSGVFYSTIHSILSYQYLVDLEIHKSKKIIGTSLTYIKNLLSFKCTKPLEEVLSGIKVDIPVFSKYKFNTDIYQYIYSLRSLCHFLDWDYVYNTFILEELSKNLTGCKILYMGILALNSIRLFGSTESSDTIMDFIKDKMKNIDEIGLASYLIIKQINEKDSQEYLETNEEALSSSGHDITYLRTLLIY</sequence>
<feature type="coiled-coil region" evidence="1">
    <location>
        <begin position="1"/>
        <end position="32"/>
    </location>
</feature>
<accession>A0AAX4JA68</accession>
<keyword evidence="3" id="KW-1185">Reference proteome</keyword>
<gene>
    <name evidence="2" type="ORF">VNE69_03051</name>
</gene>
<name>A0AAX4JA68_9MICR</name>
<dbReference type="EMBL" id="CP142728">
    <property type="protein sequence ID" value="WUR02830.1"/>
    <property type="molecule type" value="Genomic_DNA"/>
</dbReference>
<proteinExistence type="predicted"/>
<evidence type="ECO:0000313" key="3">
    <source>
        <dbReference type="Proteomes" id="UP001334084"/>
    </source>
</evidence>
<dbReference type="GeneID" id="90540647"/>
<reference evidence="2" key="1">
    <citation type="journal article" date="2024" name="BMC Genomics">
        <title>Functional annotation of a divergent genome using sequence and structure-based similarity.</title>
        <authorList>
            <person name="Svedberg D."/>
            <person name="Winiger R.R."/>
            <person name="Berg A."/>
            <person name="Sharma H."/>
            <person name="Tellgren-Roth C."/>
            <person name="Debrunner-Vossbrinck B.A."/>
            <person name="Vossbrinck C.R."/>
            <person name="Barandun J."/>
        </authorList>
    </citation>
    <scope>NUCLEOTIDE SEQUENCE</scope>
    <source>
        <strain evidence="2">Illinois isolate</strain>
    </source>
</reference>